<evidence type="ECO:0000313" key="2">
    <source>
        <dbReference type="Proteomes" id="UP000184041"/>
    </source>
</evidence>
<protein>
    <submittedName>
        <fullName evidence="1">6-bladed beta-propeller protein</fullName>
    </submittedName>
</protein>
<dbReference type="STRING" id="1194090.SAMN05443144_1013"/>
<dbReference type="OrthoDB" id="9799230at2"/>
<dbReference type="EMBL" id="FQUS01000001">
    <property type="protein sequence ID" value="SHE30162.1"/>
    <property type="molecule type" value="Genomic_DNA"/>
</dbReference>
<dbReference type="SUPFAM" id="SSF101898">
    <property type="entry name" value="NHL repeat"/>
    <property type="match status" value="1"/>
</dbReference>
<dbReference type="Gene3D" id="2.120.10.30">
    <property type="entry name" value="TolB, C-terminal domain"/>
    <property type="match status" value="1"/>
</dbReference>
<dbReference type="AlphaFoldDB" id="A0A1M4SDC3"/>
<accession>A0A1M4SDC3</accession>
<organism evidence="1 2">
    <name type="scientific">Fodinibius roseus</name>
    <dbReference type="NCBI Taxonomy" id="1194090"/>
    <lineage>
        <taxon>Bacteria</taxon>
        <taxon>Pseudomonadati</taxon>
        <taxon>Balneolota</taxon>
        <taxon>Balneolia</taxon>
        <taxon>Balneolales</taxon>
        <taxon>Balneolaceae</taxon>
        <taxon>Fodinibius</taxon>
    </lineage>
</organism>
<dbReference type="InterPro" id="IPR011042">
    <property type="entry name" value="6-blade_b-propeller_TolB-like"/>
</dbReference>
<keyword evidence="2" id="KW-1185">Reference proteome</keyword>
<proteinExistence type="predicted"/>
<name>A0A1M4SDC3_9BACT</name>
<reference evidence="1 2" key="1">
    <citation type="submission" date="2016-11" db="EMBL/GenBank/DDBJ databases">
        <authorList>
            <person name="Jaros S."/>
            <person name="Januszkiewicz K."/>
            <person name="Wedrychowicz H."/>
        </authorList>
    </citation>
    <scope>NUCLEOTIDE SEQUENCE [LARGE SCALE GENOMIC DNA]</scope>
    <source>
        <strain evidence="1 2">DSM 21986</strain>
    </source>
</reference>
<gene>
    <name evidence="1" type="ORF">SAMN05443144_1013</name>
</gene>
<dbReference type="Pfam" id="PF17170">
    <property type="entry name" value="DUF5128"/>
    <property type="match status" value="1"/>
</dbReference>
<dbReference type="Proteomes" id="UP000184041">
    <property type="component" value="Unassembled WGS sequence"/>
</dbReference>
<dbReference type="PROSITE" id="PS51257">
    <property type="entry name" value="PROKAR_LIPOPROTEIN"/>
    <property type="match status" value="1"/>
</dbReference>
<evidence type="ECO:0000313" key="1">
    <source>
        <dbReference type="EMBL" id="SHE30162.1"/>
    </source>
</evidence>
<sequence>MKNLSFGILLFFIGCAAPKEDIEIPEDISNLENLTVYSEETEADSSVEFVHDVTFEVPENISRNWFKRFPGYNWLAGIEIDDSGRVFIADHSFKMIHVFDSEGSYVTSLGREGNGPGEYQSITDTEIFSQKLHVFDWMKFRTTTYSLDSLKDIETEDVRPPVNMGEIDKITGWFTIRPLLRSEGTYLAGFIEDWPNANVGSPKYNLGQDRPMKFFFMDNESYIFSDEIFELKKGREDLVAQVGDRHLFNLRTYPFLARSLITISNDNHIYTTWTKNFLIKVYGPDGAYLRAFYHPYQRKILRREEVLPLFDGNDEWGMRDLVQHAELPETWPAIKSIITDDKNRLWVSKIVSDDVYEWWVLQDTGELVAKFRWPENRSIEAVKNGYAYSHEADEETGIQKILRYRIEMEKN</sequence>